<comment type="caution">
    <text evidence="2">The sequence shown here is derived from an EMBL/GenBank/DDBJ whole genome shotgun (WGS) entry which is preliminary data.</text>
</comment>
<dbReference type="CDD" id="cd22104">
    <property type="entry name" value="F-box_FBXO33"/>
    <property type="match status" value="1"/>
</dbReference>
<dbReference type="InterPro" id="IPR036047">
    <property type="entry name" value="F-box-like_dom_sf"/>
</dbReference>
<dbReference type="PANTHER" id="PTHR20933:SF3">
    <property type="entry name" value="F-BOX ONLY PROTEIN 33"/>
    <property type="match status" value="1"/>
</dbReference>
<dbReference type="PROSITE" id="PS50181">
    <property type="entry name" value="FBOX"/>
    <property type="match status" value="1"/>
</dbReference>
<protein>
    <recommendedName>
        <fullName evidence="1">F-box domain-containing protein</fullName>
    </recommendedName>
</protein>
<dbReference type="FunCoup" id="A0A6L2PSQ0">
    <property type="interactions" value="353"/>
</dbReference>
<evidence type="ECO:0000313" key="3">
    <source>
        <dbReference type="Proteomes" id="UP000502823"/>
    </source>
</evidence>
<dbReference type="SMART" id="SM00256">
    <property type="entry name" value="FBOX"/>
    <property type="match status" value="1"/>
</dbReference>
<dbReference type="SUPFAM" id="SSF81383">
    <property type="entry name" value="F-box domain"/>
    <property type="match status" value="1"/>
</dbReference>
<dbReference type="AlphaFoldDB" id="A0A6L2PSQ0"/>
<evidence type="ECO:0000259" key="1">
    <source>
        <dbReference type="PROSITE" id="PS50181"/>
    </source>
</evidence>
<accession>A0A6L2PSQ0</accession>
<dbReference type="GO" id="GO:0031398">
    <property type="term" value="P:positive regulation of protein ubiquitination"/>
    <property type="evidence" value="ECO:0007669"/>
    <property type="project" value="TreeGrafter"/>
</dbReference>
<evidence type="ECO:0000313" key="2">
    <source>
        <dbReference type="EMBL" id="GFG35224.1"/>
    </source>
</evidence>
<organism evidence="2 3">
    <name type="scientific">Coptotermes formosanus</name>
    <name type="common">Formosan subterranean termite</name>
    <dbReference type="NCBI Taxonomy" id="36987"/>
    <lineage>
        <taxon>Eukaryota</taxon>
        <taxon>Metazoa</taxon>
        <taxon>Ecdysozoa</taxon>
        <taxon>Arthropoda</taxon>
        <taxon>Hexapoda</taxon>
        <taxon>Insecta</taxon>
        <taxon>Pterygota</taxon>
        <taxon>Neoptera</taxon>
        <taxon>Polyneoptera</taxon>
        <taxon>Dictyoptera</taxon>
        <taxon>Blattodea</taxon>
        <taxon>Blattoidea</taxon>
        <taxon>Termitoidae</taxon>
        <taxon>Rhinotermitidae</taxon>
        <taxon>Coptotermes</taxon>
    </lineage>
</organism>
<dbReference type="OrthoDB" id="8757000at2759"/>
<sequence>MASGESCWNSLPTVILVEVYSYLPKEDKIRASSTCRHWRFALYHPSFWQTVNFKAKTKDENSLSRTRYLTDCFAKKLRNAIVSFDSMDPLCVEEAARVLEKISDNDHLKRLVLVPSHCRFECPGRIDEQKQFFKKHLLKPVRMLIEHCRQLEALSLGCSEELTVYVGAFLDLLARHQACSLRYLGLASVKDDPDDYILLDLDPALFRSFQTLQILSVDYDYVSDSMLAALSEVGLLRFVIHVHGIEEAHPGTSNAAWTNFVHQNANCELRLTLIHSYEAVDILHSDILKPSMPLTHLKAFFCEQLNSGALHRLSTWYARSLRSLWWVDSLGSAAAHCLVQSSAHEQPDPLVMAAWRCSNLEEIILLGYKYYVDNLVAIARLRGDTLKTLRIAAQDILYDVTEPSIIEELSLEFIQEVSEALGTIWAPLPNSQLHDVIHNPTAGDSDEFILPIVLKDQDP</sequence>
<name>A0A6L2PSQ0_COPFO</name>
<dbReference type="Gene3D" id="3.80.10.10">
    <property type="entry name" value="Ribonuclease Inhibitor"/>
    <property type="match status" value="1"/>
</dbReference>
<proteinExistence type="predicted"/>
<gene>
    <name evidence="2" type="ORF">Cfor_01326</name>
</gene>
<dbReference type="SUPFAM" id="SSF52047">
    <property type="entry name" value="RNI-like"/>
    <property type="match status" value="1"/>
</dbReference>
<reference evidence="3" key="1">
    <citation type="submission" date="2020-01" db="EMBL/GenBank/DDBJ databases">
        <title>Draft genome sequence of the Termite Coptotermes fromosanus.</title>
        <authorList>
            <person name="Itakura S."/>
            <person name="Yosikawa Y."/>
            <person name="Umezawa K."/>
        </authorList>
    </citation>
    <scope>NUCLEOTIDE SEQUENCE [LARGE SCALE GENOMIC DNA]</scope>
</reference>
<keyword evidence="3" id="KW-1185">Reference proteome</keyword>
<dbReference type="Gene3D" id="1.20.1280.50">
    <property type="match status" value="1"/>
</dbReference>
<dbReference type="InterPro" id="IPR032675">
    <property type="entry name" value="LRR_dom_sf"/>
</dbReference>
<dbReference type="InterPro" id="IPR001810">
    <property type="entry name" value="F-box_dom"/>
</dbReference>
<feature type="domain" description="F-box" evidence="1">
    <location>
        <begin position="5"/>
        <end position="51"/>
    </location>
</feature>
<dbReference type="EMBL" id="BLKM01000530">
    <property type="protein sequence ID" value="GFG35224.1"/>
    <property type="molecule type" value="Genomic_DNA"/>
</dbReference>
<dbReference type="InParanoid" id="A0A6L2PSQ0"/>
<dbReference type="Proteomes" id="UP000502823">
    <property type="component" value="Unassembled WGS sequence"/>
</dbReference>
<dbReference type="Pfam" id="PF12937">
    <property type="entry name" value="F-box-like"/>
    <property type="match status" value="1"/>
</dbReference>
<dbReference type="PANTHER" id="PTHR20933">
    <property type="entry name" value="F-BOX ONLY PROTEIN 33"/>
    <property type="match status" value="1"/>
</dbReference>